<evidence type="ECO:0000313" key="9">
    <source>
        <dbReference type="Proteomes" id="UP000503399"/>
    </source>
</evidence>
<evidence type="ECO:0000256" key="1">
    <source>
        <dbReference type="ARBA" id="ARBA00004651"/>
    </source>
</evidence>
<name>A0A6F8ZFS8_9FIRM</name>
<keyword evidence="4 7" id="KW-0812">Transmembrane</keyword>
<feature type="transmembrane region" description="Helical" evidence="7">
    <location>
        <begin position="281"/>
        <end position="304"/>
    </location>
</feature>
<dbReference type="InterPro" id="IPR052049">
    <property type="entry name" value="Electron_transfer_protein"/>
</dbReference>
<evidence type="ECO:0000256" key="7">
    <source>
        <dbReference type="SAM" id="Phobius"/>
    </source>
</evidence>
<comment type="similarity">
    <text evidence="2">Belongs to the NrfD family.</text>
</comment>
<evidence type="ECO:0000256" key="2">
    <source>
        <dbReference type="ARBA" id="ARBA00008929"/>
    </source>
</evidence>
<evidence type="ECO:0000256" key="4">
    <source>
        <dbReference type="ARBA" id="ARBA00022692"/>
    </source>
</evidence>
<keyword evidence="5 7" id="KW-1133">Transmembrane helix</keyword>
<accession>A0A6F8ZFS8</accession>
<feature type="transmembrane region" description="Helical" evidence="7">
    <location>
        <begin position="203"/>
        <end position="220"/>
    </location>
</feature>
<organism evidence="8 9">
    <name type="scientific">Candidatus Hydrogenisulfobacillus filiaventi</name>
    <dbReference type="NCBI Taxonomy" id="2707344"/>
    <lineage>
        <taxon>Bacteria</taxon>
        <taxon>Bacillati</taxon>
        <taxon>Bacillota</taxon>
        <taxon>Clostridia</taxon>
        <taxon>Eubacteriales</taxon>
        <taxon>Clostridiales Family XVII. Incertae Sedis</taxon>
        <taxon>Candidatus Hydrogenisulfobacillus</taxon>
    </lineage>
</organism>
<evidence type="ECO:0000256" key="5">
    <source>
        <dbReference type="ARBA" id="ARBA00022989"/>
    </source>
</evidence>
<evidence type="ECO:0000313" key="8">
    <source>
        <dbReference type="EMBL" id="CAB1128557.1"/>
    </source>
</evidence>
<dbReference type="Gene3D" id="1.20.1630.10">
    <property type="entry name" value="Formate dehydrogenase/DMSO reductase domain"/>
    <property type="match status" value="1"/>
</dbReference>
<gene>
    <name evidence="8" type="primary">prsC</name>
    <name evidence="8" type="ORF">R50_1051</name>
</gene>
<dbReference type="KEGG" id="hfv:R50_1051"/>
<dbReference type="PANTHER" id="PTHR34856:SF2">
    <property type="entry name" value="PROTEIN NRFD"/>
    <property type="match status" value="1"/>
</dbReference>
<protein>
    <submittedName>
        <fullName evidence="8">Polysulfide reductase chain C</fullName>
        <ecNumber evidence="8">1.8.5.5</ecNumber>
    </submittedName>
</protein>
<dbReference type="GO" id="GO:0005886">
    <property type="term" value="C:plasma membrane"/>
    <property type="evidence" value="ECO:0007669"/>
    <property type="project" value="UniProtKB-SubCell"/>
</dbReference>
<feature type="transmembrane region" description="Helical" evidence="7">
    <location>
        <begin position="15"/>
        <end position="35"/>
    </location>
</feature>
<dbReference type="PANTHER" id="PTHR34856">
    <property type="entry name" value="PROTEIN NRFD"/>
    <property type="match status" value="1"/>
</dbReference>
<dbReference type="Pfam" id="PF03916">
    <property type="entry name" value="NrfD"/>
    <property type="match status" value="1"/>
</dbReference>
<keyword evidence="9" id="KW-1185">Reference proteome</keyword>
<dbReference type="EC" id="1.8.5.5" evidence="8"/>
<dbReference type="GO" id="GO:0016491">
    <property type="term" value="F:oxidoreductase activity"/>
    <property type="evidence" value="ECO:0007669"/>
    <property type="project" value="UniProtKB-KW"/>
</dbReference>
<proteinExistence type="inferred from homology"/>
<comment type="subcellular location">
    <subcellularLocation>
        <location evidence="1">Cell membrane</location>
        <topology evidence="1">Multi-pass membrane protein</topology>
    </subcellularLocation>
</comment>
<feature type="transmembrane region" description="Helical" evidence="7">
    <location>
        <begin position="47"/>
        <end position="67"/>
    </location>
</feature>
<keyword evidence="8" id="KW-0560">Oxidoreductase</keyword>
<feature type="transmembrane region" description="Helical" evidence="7">
    <location>
        <begin position="240"/>
        <end position="260"/>
    </location>
</feature>
<dbReference type="Proteomes" id="UP000503399">
    <property type="component" value="Chromosome"/>
</dbReference>
<dbReference type="InterPro" id="IPR005614">
    <property type="entry name" value="NrfD-like"/>
</dbReference>
<feature type="transmembrane region" description="Helical" evidence="7">
    <location>
        <begin position="131"/>
        <end position="157"/>
    </location>
</feature>
<evidence type="ECO:0000256" key="3">
    <source>
        <dbReference type="ARBA" id="ARBA00022475"/>
    </source>
</evidence>
<feature type="transmembrane region" description="Helical" evidence="7">
    <location>
        <begin position="163"/>
        <end position="182"/>
    </location>
</feature>
<reference evidence="8 9" key="1">
    <citation type="submission" date="2020-02" db="EMBL/GenBank/DDBJ databases">
        <authorList>
            <person name="Hogendoorn C."/>
        </authorList>
    </citation>
    <scope>NUCLEOTIDE SEQUENCE [LARGE SCALE GENOMIC DNA]</scope>
    <source>
        <strain evidence="8">R501</strain>
    </source>
</reference>
<evidence type="ECO:0000256" key="6">
    <source>
        <dbReference type="ARBA" id="ARBA00023136"/>
    </source>
</evidence>
<keyword evidence="6 7" id="KW-0472">Membrane</keyword>
<dbReference type="AlphaFoldDB" id="A0A6F8ZFS8"/>
<sequence>MTEVFQTVWGWPIAIYLYLGGLGGGSAVLAYLTAARMGRSTEIGKRIEQFGMAAGFVLLAVGTVLLVFDLDDPWHLMYILGNPRSWIFWGVILISLFLILSALYLAGVILPSRIQAKWVGAISARLGTWSAGAAVTGLLVALYTGFLVSMAPAIGFWNTPTLPLLFVVSALSTGAALLMLGFSRPGEGALAARAVQFWEQLDIALIGLELLILLAFFNYFRDAAESARTSARFLLKSPGFLVGFVLAGLVVPWFMEILAWRKHNSTNIEGHSSGELVQSQSVSWGIILASALVLLGGLLLRYYVMKAGVFGYPFPRV</sequence>
<keyword evidence="3" id="KW-1003">Cell membrane</keyword>
<dbReference type="EMBL" id="LR778114">
    <property type="protein sequence ID" value="CAB1128557.1"/>
    <property type="molecule type" value="Genomic_DNA"/>
</dbReference>
<feature type="transmembrane region" description="Helical" evidence="7">
    <location>
        <begin position="87"/>
        <end position="110"/>
    </location>
</feature>